<accession>A0ABY5Y082</accession>
<dbReference type="EMBL" id="CP065938">
    <property type="protein sequence ID" value="UWX05584.1"/>
    <property type="molecule type" value="Genomic_DNA"/>
</dbReference>
<organism evidence="1 2">
    <name type="scientific">Taurinivorans muris</name>
    <dbReference type="NCBI Taxonomy" id="2787751"/>
    <lineage>
        <taxon>Bacteria</taxon>
        <taxon>Pseudomonadati</taxon>
        <taxon>Thermodesulfobacteriota</taxon>
        <taxon>Desulfovibrionia</taxon>
        <taxon>Desulfovibrionales</taxon>
        <taxon>Desulfovibrionaceae</taxon>
        <taxon>Taurinivorans</taxon>
    </lineage>
</organism>
<protein>
    <submittedName>
        <fullName evidence="1">Capsular polysaccharide biosynthesis protein</fullName>
    </submittedName>
</protein>
<evidence type="ECO:0000313" key="1">
    <source>
        <dbReference type="EMBL" id="UWX05584.1"/>
    </source>
</evidence>
<reference evidence="1" key="1">
    <citation type="submission" date="2020-12" db="EMBL/GenBank/DDBJ databases">
        <title>Taurinivorans muris gen. nov., sp. nov., fundamental and realized metabolic niche of a ubiquitous sulfidogenic bacterium in the murine intestine.</title>
        <authorList>
            <person name="Ye H."/>
            <person name="Hanson B.T."/>
            <person name="Loy A."/>
        </authorList>
    </citation>
    <scope>NUCLEOTIDE SEQUENCE</scope>
    <source>
        <strain evidence="1">LT0009</strain>
    </source>
</reference>
<gene>
    <name evidence="1" type="ORF">JBF11_09075</name>
</gene>
<dbReference type="InterPro" id="IPR007833">
    <property type="entry name" value="Capsule_polysaccharide_synth"/>
</dbReference>
<sequence>MQSGQQEENSVNTKIRRLKVTCVNAKYGQYIQKLYPELIVVPFRTALKYKKNIDAFITVKGRGAFIARFLKLPVWNIRDGVYKLPGKVATSFILEKTGSYTDARFPSDWEECVKATPGLLKIFKDFSLNEEQNIAEYSALQSMEDALLTVYAKRFLSLLPVSFPALSPYGIDEVKEILGEVVNQKIGIERYVLDASPYKLFTPGGRKRVVIIEQSRKSKQELKKVFAREESFKQMVLDAKEQHPGAAFFLLQPPSVLQGKKKGYLKKFALENGIEVISEQVSSFSILAQADEVYTVSAKIGFDAVLLGKTVHCYGLPFYAGWGLTKDKVACSRRNIKVKKEELFAAICLFFTRYLHPITGEPSHFQAFVRLILLQVPQLFENKRFIACINFDEKQKAFFSKMYKHADIRFMKEEQGIEAASNNRGMVYTAEEPTEELRKKCGNIPLVHVRPGAFDRLYNQQKMVSLCFEGGPYPPLEKILQIKTMTENDLLRARLLRQFLLELSSFREHYDYANVQKGQDVVVIIGNADLAPKKMSDSAVLQEGSGNLDKKGRPYHSFSLPLSDDGKLIEYIRKKRPEAYIVYCRQNNDTKVPVEILDLADELIPFARPSDFVPLELLGFTKETCSQSAKSGKSAEDEFECAGVELIDDIDVSRWNKKQVRAKRFLEKASAMTKAENTFCIFNCPITQVDGHLLEIHTYDSHLGIDALAIPLQVYTYGWPYYGGWGLTHDAAQYSLRNRKLNFEQILAGAFITQPRYFDSENNIYCESENAPFLFGH</sequence>
<name>A0ABY5Y082_9BACT</name>
<dbReference type="Pfam" id="PF05159">
    <property type="entry name" value="Capsule_synth"/>
    <property type="match status" value="2"/>
</dbReference>
<dbReference type="Proteomes" id="UP001058120">
    <property type="component" value="Chromosome"/>
</dbReference>
<proteinExistence type="predicted"/>
<dbReference type="RefSeq" id="WP_334315168.1">
    <property type="nucleotide sequence ID" value="NZ_CP065938.1"/>
</dbReference>
<evidence type="ECO:0000313" key="2">
    <source>
        <dbReference type="Proteomes" id="UP001058120"/>
    </source>
</evidence>
<keyword evidence="2" id="KW-1185">Reference proteome</keyword>